<keyword evidence="2" id="KW-1185">Reference proteome</keyword>
<evidence type="ECO:0000313" key="1">
    <source>
        <dbReference type="EMBL" id="GEO15763.1"/>
    </source>
</evidence>
<dbReference type="RefSeq" id="WP_114187717.1">
    <property type="nucleotide sequence ID" value="NZ_BJYU01000048.1"/>
</dbReference>
<dbReference type="InterPro" id="IPR011004">
    <property type="entry name" value="Trimer_LpxA-like_sf"/>
</dbReference>
<name>A0A512BUV9_9HYPH</name>
<comment type="caution">
    <text evidence="1">The sequence shown here is derived from an EMBL/GenBank/DDBJ whole genome shotgun (WGS) entry which is preliminary data.</text>
</comment>
<accession>A0A512BUV9</accession>
<dbReference type="AlphaFoldDB" id="A0A512BUV9"/>
<proteinExistence type="predicted"/>
<organism evidence="1 2">
    <name type="scientific">Microvirga aerophila</name>
    <dbReference type="NCBI Taxonomy" id="670291"/>
    <lineage>
        <taxon>Bacteria</taxon>
        <taxon>Pseudomonadati</taxon>
        <taxon>Pseudomonadota</taxon>
        <taxon>Alphaproteobacteria</taxon>
        <taxon>Hyphomicrobiales</taxon>
        <taxon>Methylobacteriaceae</taxon>
        <taxon>Microvirga</taxon>
    </lineage>
</organism>
<dbReference type="Gene3D" id="2.160.10.10">
    <property type="entry name" value="Hexapeptide repeat proteins"/>
    <property type="match status" value="1"/>
</dbReference>
<dbReference type="Proteomes" id="UP000321085">
    <property type="component" value="Unassembled WGS sequence"/>
</dbReference>
<reference evidence="1 2" key="1">
    <citation type="submission" date="2019-07" db="EMBL/GenBank/DDBJ databases">
        <title>Whole genome shotgun sequence of Microvirga aerophila NBRC 106136.</title>
        <authorList>
            <person name="Hosoyama A."/>
            <person name="Uohara A."/>
            <person name="Ohji S."/>
            <person name="Ichikawa N."/>
        </authorList>
    </citation>
    <scope>NUCLEOTIDE SEQUENCE [LARGE SCALE GENOMIC DNA]</scope>
    <source>
        <strain evidence="1 2">NBRC 106136</strain>
    </source>
</reference>
<dbReference type="EMBL" id="BJYU01000048">
    <property type="protein sequence ID" value="GEO15763.1"/>
    <property type="molecule type" value="Genomic_DNA"/>
</dbReference>
<gene>
    <name evidence="1" type="ORF">MAE02_34590</name>
</gene>
<protein>
    <recommendedName>
        <fullName evidence="3">Transferase</fullName>
    </recommendedName>
</protein>
<dbReference type="OrthoDB" id="9815592at2"/>
<sequence length="221" mass="23789">MLRLLIAGAAAIMPQTLKKFLYRTLFGWEIAPGVKIGFSFISARSVQIGENVRIGHLNIFRNVDKIALARDVVIGNCNYFVGASSGTKFYSTKAERVTNTLSIGDESAVTHQHIIDVTGGVHIGSFATIAGYRTTILTHSIDLEENKQSVAPVHIGDYTFIGTNCVLLKGSRLASRCILAAGSVHTSGSTDEGSLYGSGIAKNIKKVEHLAYFSRTQGEVL</sequence>
<evidence type="ECO:0008006" key="3">
    <source>
        <dbReference type="Google" id="ProtNLM"/>
    </source>
</evidence>
<dbReference type="SUPFAM" id="SSF51161">
    <property type="entry name" value="Trimeric LpxA-like enzymes"/>
    <property type="match status" value="1"/>
</dbReference>
<evidence type="ECO:0000313" key="2">
    <source>
        <dbReference type="Proteomes" id="UP000321085"/>
    </source>
</evidence>